<dbReference type="GO" id="GO:0004862">
    <property type="term" value="F:cAMP-dependent protein kinase inhibitor activity"/>
    <property type="evidence" value="ECO:0007669"/>
    <property type="project" value="TreeGrafter"/>
</dbReference>
<dbReference type="EMBL" id="KI913956">
    <property type="protein sequence ID" value="ETW06148.1"/>
    <property type="molecule type" value="Genomic_DNA"/>
</dbReference>
<dbReference type="CDD" id="cd00038">
    <property type="entry name" value="CAP_ED"/>
    <property type="match status" value="1"/>
</dbReference>
<dbReference type="AlphaFoldDB" id="A0A024UKJ4"/>
<dbReference type="Gene3D" id="2.60.120.10">
    <property type="entry name" value="Jelly Rolls"/>
    <property type="match status" value="2"/>
</dbReference>
<feature type="domain" description="Cyclic nucleotide-binding" evidence="2">
    <location>
        <begin position="195"/>
        <end position="321"/>
    </location>
</feature>
<proteinExistence type="predicted"/>
<dbReference type="PROSITE" id="PS00889">
    <property type="entry name" value="CNMP_BINDING_2"/>
    <property type="match status" value="1"/>
</dbReference>
<dbReference type="STRING" id="157072.A0A024UKJ4"/>
<dbReference type="PROSITE" id="PS50042">
    <property type="entry name" value="CNMP_BINDING_3"/>
    <property type="match status" value="1"/>
</dbReference>
<evidence type="ECO:0000256" key="1">
    <source>
        <dbReference type="SAM" id="MobiDB-lite"/>
    </source>
</evidence>
<feature type="region of interest" description="Disordered" evidence="1">
    <location>
        <begin position="1"/>
        <end position="26"/>
    </location>
</feature>
<dbReference type="InterPro" id="IPR018490">
    <property type="entry name" value="cNMP-bd_dom_sf"/>
</dbReference>
<dbReference type="InterPro" id="IPR018488">
    <property type="entry name" value="cNMP-bd_CS"/>
</dbReference>
<feature type="compositionally biased region" description="Pro residues" evidence="1">
    <location>
        <begin position="75"/>
        <end position="85"/>
    </location>
</feature>
<dbReference type="SUPFAM" id="SSF51206">
    <property type="entry name" value="cAMP-binding domain-like"/>
    <property type="match status" value="2"/>
</dbReference>
<dbReference type="GO" id="GO:0030552">
    <property type="term" value="F:cAMP binding"/>
    <property type="evidence" value="ECO:0007669"/>
    <property type="project" value="TreeGrafter"/>
</dbReference>
<dbReference type="InterPro" id="IPR050503">
    <property type="entry name" value="cAMP-dep_PK_reg_su-like"/>
</dbReference>
<dbReference type="SMART" id="SM00100">
    <property type="entry name" value="cNMP"/>
    <property type="match status" value="1"/>
</dbReference>
<dbReference type="InterPro" id="IPR000595">
    <property type="entry name" value="cNMP-bd_dom"/>
</dbReference>
<protein>
    <recommendedName>
        <fullName evidence="2">Cyclic nucleotide-binding domain-containing protein</fullName>
    </recommendedName>
</protein>
<dbReference type="PANTHER" id="PTHR11635">
    <property type="entry name" value="CAMP-DEPENDENT PROTEIN KINASE REGULATORY CHAIN"/>
    <property type="match status" value="1"/>
</dbReference>
<organism evidence="3">
    <name type="scientific">Aphanomyces invadans</name>
    <dbReference type="NCBI Taxonomy" id="157072"/>
    <lineage>
        <taxon>Eukaryota</taxon>
        <taxon>Sar</taxon>
        <taxon>Stramenopiles</taxon>
        <taxon>Oomycota</taxon>
        <taxon>Saprolegniomycetes</taxon>
        <taxon>Saprolegniales</taxon>
        <taxon>Verrucalvaceae</taxon>
        <taxon>Aphanomyces</taxon>
    </lineage>
</organism>
<dbReference type="GO" id="GO:0034236">
    <property type="term" value="F:protein kinase A catalytic subunit binding"/>
    <property type="evidence" value="ECO:0007669"/>
    <property type="project" value="TreeGrafter"/>
</dbReference>
<dbReference type="OrthoDB" id="2021138at2759"/>
<sequence length="693" mass="76162">MEKPSTPSALVRGPSRRPGGDAGRRNSLLSNVEQFKLLQAMANVPTSQKHVSLTTRASALAHDPVVQARRLLMPLPTPPGTPALPPSSQASRDSMSTPHLDRNSTICNAVIVLWNNKCKLQALRQWREFTIAENDRLRDMFVRRVRTATKEILVGKAIATSSRTTTDDAGGHATALTASDVDMLVTWAVEIQTKSFAGVHRSVVEDVVQNMALRTYPDKACLFMEGDVGQFYYILFSGTVGIYVGMPPESKALAATSHGQAMKCIRTDPAFLGQFLYCIPEGDGFGEVAMFSTDARRTASAVASGHCELIEIPKQVYQRTLRAYHYATYSKAQKIAFLPSVDIFADWLQVKIAAVSDLLERHELSFGFRVFTFDRPMEAVYFVVSGDFQVTQRWHEPVLEHPPALPEFKATPKRSIDIQVERVTRRGVLGLPLLLSDGAKAKVDVTVVTATADVYILKQANLAAFRALLPTSGLAQLAKKWQAQDQQRSAAFARAVATLQSTSRAATDAASESNGGESPAVAYNPDVSDQHLPGLPIMVSMCAKKFLVEDWDLLVDRSDKPIPTAFIPSAPPKCKPANATESHMIASKTFTDMSANAHVFQWNPQTGFHGTSRATDTDVYVTKDTLVRTKGADDLRSPTRPRSVVEPTALDAAFQHNIYRTRQLARAVVREHHTLAKSRAVVVPRHTSYKHAF</sequence>
<dbReference type="GeneID" id="20080783"/>
<feature type="compositionally biased region" description="Polar residues" evidence="1">
    <location>
        <begin position="87"/>
        <end position="99"/>
    </location>
</feature>
<dbReference type="GO" id="GO:0005829">
    <property type="term" value="C:cytosol"/>
    <property type="evidence" value="ECO:0007669"/>
    <property type="project" value="TreeGrafter"/>
</dbReference>
<dbReference type="PANTHER" id="PTHR11635:SF166">
    <property type="entry name" value="CYCLIC NUCLEOTIDE-BINDING DOMAIN-CONTAINING PROTEIN"/>
    <property type="match status" value="1"/>
</dbReference>
<feature type="compositionally biased region" description="Polar residues" evidence="1">
    <location>
        <begin position="504"/>
        <end position="516"/>
    </location>
</feature>
<dbReference type="RefSeq" id="XP_008865925.1">
    <property type="nucleotide sequence ID" value="XM_008867703.1"/>
</dbReference>
<feature type="region of interest" description="Disordered" evidence="1">
    <location>
        <begin position="75"/>
        <end position="99"/>
    </location>
</feature>
<dbReference type="VEuPathDB" id="FungiDB:H310_03733"/>
<dbReference type="eggNOG" id="ENOG502RYC7">
    <property type="taxonomic scope" value="Eukaryota"/>
</dbReference>
<reference evidence="3" key="1">
    <citation type="submission" date="2013-12" db="EMBL/GenBank/DDBJ databases">
        <title>The Genome Sequence of Aphanomyces invadans NJM9701.</title>
        <authorList>
            <consortium name="The Broad Institute Genomics Platform"/>
            <person name="Russ C."/>
            <person name="Tyler B."/>
            <person name="van West P."/>
            <person name="Dieguez-Uribeondo J."/>
            <person name="Young S.K."/>
            <person name="Zeng Q."/>
            <person name="Gargeya S."/>
            <person name="Fitzgerald M."/>
            <person name="Abouelleil A."/>
            <person name="Alvarado L."/>
            <person name="Chapman S.B."/>
            <person name="Gainer-Dewar J."/>
            <person name="Goldberg J."/>
            <person name="Griggs A."/>
            <person name="Gujja S."/>
            <person name="Hansen M."/>
            <person name="Howarth C."/>
            <person name="Imamovic A."/>
            <person name="Ireland A."/>
            <person name="Larimer J."/>
            <person name="McCowan C."/>
            <person name="Murphy C."/>
            <person name="Pearson M."/>
            <person name="Poon T.W."/>
            <person name="Priest M."/>
            <person name="Roberts A."/>
            <person name="Saif S."/>
            <person name="Shea T."/>
            <person name="Sykes S."/>
            <person name="Wortman J."/>
            <person name="Nusbaum C."/>
            <person name="Birren B."/>
        </authorList>
    </citation>
    <scope>NUCLEOTIDE SEQUENCE [LARGE SCALE GENOMIC DNA]</scope>
    <source>
        <strain evidence="3">NJM9701</strain>
    </source>
</reference>
<name>A0A024UKJ4_9STRA</name>
<gene>
    <name evidence="3" type="ORF">H310_03733</name>
</gene>
<dbReference type="InterPro" id="IPR014710">
    <property type="entry name" value="RmlC-like_jellyroll"/>
</dbReference>
<evidence type="ECO:0000259" key="2">
    <source>
        <dbReference type="PROSITE" id="PS50042"/>
    </source>
</evidence>
<accession>A0A024UKJ4</accession>
<feature type="region of interest" description="Disordered" evidence="1">
    <location>
        <begin position="504"/>
        <end position="525"/>
    </location>
</feature>
<evidence type="ECO:0000313" key="3">
    <source>
        <dbReference type="EMBL" id="ETW06148.1"/>
    </source>
</evidence>
<dbReference type="GO" id="GO:0005952">
    <property type="term" value="C:cAMP-dependent protein kinase complex"/>
    <property type="evidence" value="ECO:0007669"/>
    <property type="project" value="InterPro"/>
</dbReference>